<feature type="transmembrane region" description="Helical" evidence="7">
    <location>
        <begin position="12"/>
        <end position="38"/>
    </location>
</feature>
<protein>
    <submittedName>
        <fullName evidence="9">Sugar ABC transporter permease</fullName>
    </submittedName>
</protein>
<evidence type="ECO:0000256" key="4">
    <source>
        <dbReference type="ARBA" id="ARBA00022692"/>
    </source>
</evidence>
<feature type="transmembrane region" description="Helical" evidence="7">
    <location>
        <begin position="67"/>
        <end position="91"/>
    </location>
</feature>
<feature type="transmembrane region" description="Helical" evidence="7">
    <location>
        <begin position="209"/>
        <end position="229"/>
    </location>
</feature>
<evidence type="ECO:0000256" key="5">
    <source>
        <dbReference type="ARBA" id="ARBA00022989"/>
    </source>
</evidence>
<dbReference type="GO" id="GO:0055085">
    <property type="term" value="P:transmembrane transport"/>
    <property type="evidence" value="ECO:0007669"/>
    <property type="project" value="InterPro"/>
</dbReference>
<evidence type="ECO:0000256" key="1">
    <source>
        <dbReference type="ARBA" id="ARBA00004651"/>
    </source>
</evidence>
<dbReference type="PROSITE" id="PS50928">
    <property type="entry name" value="ABC_TM1"/>
    <property type="match status" value="1"/>
</dbReference>
<organism evidence="9 10">
    <name type="scientific">Lederbergia citri</name>
    <dbReference type="NCBI Taxonomy" id="2833580"/>
    <lineage>
        <taxon>Bacteria</taxon>
        <taxon>Bacillati</taxon>
        <taxon>Bacillota</taxon>
        <taxon>Bacilli</taxon>
        <taxon>Bacillales</taxon>
        <taxon>Bacillaceae</taxon>
        <taxon>Lederbergia</taxon>
    </lineage>
</organism>
<feature type="transmembrane region" description="Helical" evidence="7">
    <location>
        <begin position="261"/>
        <end position="281"/>
    </location>
</feature>
<evidence type="ECO:0000259" key="8">
    <source>
        <dbReference type="PROSITE" id="PS50928"/>
    </source>
</evidence>
<name>A0A942TIX5_9BACI</name>
<comment type="subcellular location">
    <subcellularLocation>
        <location evidence="1 7">Cell membrane</location>
        <topology evidence="1 7">Multi-pass membrane protein</topology>
    </subcellularLocation>
</comment>
<dbReference type="EMBL" id="JAGYPG010000004">
    <property type="protein sequence ID" value="MBS4197611.1"/>
    <property type="molecule type" value="Genomic_DNA"/>
</dbReference>
<evidence type="ECO:0000256" key="7">
    <source>
        <dbReference type="RuleBase" id="RU363032"/>
    </source>
</evidence>
<keyword evidence="4 7" id="KW-0812">Transmembrane</keyword>
<keyword evidence="5 7" id="KW-1133">Transmembrane helix</keyword>
<dbReference type="AlphaFoldDB" id="A0A942TIX5"/>
<keyword evidence="10" id="KW-1185">Reference proteome</keyword>
<dbReference type="InterPro" id="IPR000515">
    <property type="entry name" value="MetI-like"/>
</dbReference>
<evidence type="ECO:0000256" key="6">
    <source>
        <dbReference type="ARBA" id="ARBA00023136"/>
    </source>
</evidence>
<comment type="similarity">
    <text evidence="7">Belongs to the binding-protein-dependent transport system permease family.</text>
</comment>
<keyword evidence="6 7" id="KW-0472">Membrane</keyword>
<dbReference type="Gene3D" id="1.10.3720.10">
    <property type="entry name" value="MetI-like"/>
    <property type="match status" value="1"/>
</dbReference>
<dbReference type="Pfam" id="PF00528">
    <property type="entry name" value="BPD_transp_1"/>
    <property type="match status" value="1"/>
</dbReference>
<feature type="domain" description="ABC transmembrane type-1" evidence="8">
    <location>
        <begin position="68"/>
        <end position="282"/>
    </location>
</feature>
<evidence type="ECO:0000313" key="10">
    <source>
        <dbReference type="Proteomes" id="UP000681414"/>
    </source>
</evidence>
<dbReference type="InterPro" id="IPR035906">
    <property type="entry name" value="MetI-like_sf"/>
</dbReference>
<accession>A0A942TIX5</accession>
<dbReference type="RefSeq" id="WP_213126825.1">
    <property type="nucleotide sequence ID" value="NZ_JAGYPG010000004.1"/>
</dbReference>
<proteinExistence type="inferred from homology"/>
<evidence type="ECO:0000313" key="9">
    <source>
        <dbReference type="EMBL" id="MBS4197611.1"/>
    </source>
</evidence>
<dbReference type="SUPFAM" id="SSF161098">
    <property type="entry name" value="MetI-like"/>
    <property type="match status" value="1"/>
</dbReference>
<dbReference type="InterPro" id="IPR051393">
    <property type="entry name" value="ABC_transporter_permease"/>
</dbReference>
<dbReference type="Proteomes" id="UP000681414">
    <property type="component" value="Unassembled WGS sequence"/>
</dbReference>
<sequence length="295" mass="33767">MENTFKNTMVGLLFLSPALITFGIFIAEPLVHAIVLIFTKYNVISPAKFVGMANIKTFFEDDRLRLIYWNTFKFVIILVPMHMIFGLLLAVGVTKVISNKWKYFYRTIFYFPVLVTTASVAIAWQFMFNYDFGVLNYILNLLGIDSINWLTSPTWVYLSVAIFSLWKFVGNGFLYYLIGLQAIPKTFYEAAEIDGATSVQSFFRITIPLLTPTIFFVFITTMIGAIQIFDEPYLITGGGPLDASRTITLYIYEVAFQNHEMGYASTLAVSLFLIILAVTIFQFKMSDKWVNYDNE</sequence>
<evidence type="ECO:0000256" key="3">
    <source>
        <dbReference type="ARBA" id="ARBA00022475"/>
    </source>
</evidence>
<dbReference type="PANTHER" id="PTHR30193">
    <property type="entry name" value="ABC TRANSPORTER PERMEASE PROTEIN"/>
    <property type="match status" value="1"/>
</dbReference>
<keyword evidence="2 7" id="KW-0813">Transport</keyword>
<feature type="transmembrane region" description="Helical" evidence="7">
    <location>
        <begin position="103"/>
        <end position="127"/>
    </location>
</feature>
<comment type="caution">
    <text evidence="9">The sequence shown here is derived from an EMBL/GenBank/DDBJ whole genome shotgun (WGS) entry which is preliminary data.</text>
</comment>
<dbReference type="CDD" id="cd06261">
    <property type="entry name" value="TM_PBP2"/>
    <property type="match status" value="1"/>
</dbReference>
<feature type="transmembrane region" description="Helical" evidence="7">
    <location>
        <begin position="155"/>
        <end position="178"/>
    </location>
</feature>
<gene>
    <name evidence="9" type="ORF">KHA97_21425</name>
</gene>
<keyword evidence="3" id="KW-1003">Cell membrane</keyword>
<evidence type="ECO:0000256" key="2">
    <source>
        <dbReference type="ARBA" id="ARBA00022448"/>
    </source>
</evidence>
<dbReference type="PANTHER" id="PTHR30193:SF37">
    <property type="entry name" value="INNER MEMBRANE ABC TRANSPORTER PERMEASE PROTEIN YCJO"/>
    <property type="match status" value="1"/>
</dbReference>
<reference evidence="9 10" key="1">
    <citation type="submission" date="2021-05" db="EMBL/GenBank/DDBJ databases">
        <title>Novel Bacillus species.</title>
        <authorList>
            <person name="Liu G."/>
        </authorList>
    </citation>
    <scope>NUCLEOTIDE SEQUENCE [LARGE SCALE GENOMIC DNA]</scope>
    <source>
        <strain evidence="10">FJAT-49780</strain>
    </source>
</reference>
<dbReference type="GO" id="GO:0005886">
    <property type="term" value="C:plasma membrane"/>
    <property type="evidence" value="ECO:0007669"/>
    <property type="project" value="UniProtKB-SubCell"/>
</dbReference>